<feature type="domain" description="RES" evidence="1">
    <location>
        <begin position="231"/>
        <end position="276"/>
    </location>
</feature>
<evidence type="ECO:0000313" key="2">
    <source>
        <dbReference type="EMBL" id="TQQ85410.1"/>
    </source>
</evidence>
<gene>
    <name evidence="2" type="ORF">EXD82_01300</name>
</gene>
<reference evidence="2 3" key="1">
    <citation type="submission" date="2019-02" db="EMBL/GenBank/DDBJ databases">
        <title>Peptostreptococcaceae bacterium ZHW00191 nov., a new bacterium isolated from the human gut.</title>
        <authorList>
            <person name="Zhou H.-W."/>
            <person name="Chen X.-J."/>
        </authorList>
    </citation>
    <scope>NUCLEOTIDE SEQUENCE [LARGE SCALE GENOMIC DNA]</scope>
    <source>
        <strain evidence="2 3">ZHW00191</strain>
    </source>
</reference>
<sequence>MGNIFDFRDIKNSELTIRNTWNEFRECLANGSFSYNEIEKAKKQTFLKVYDDLFHKHFGIEHKTIALKDLTGKLIGRGTILKTDEVLDYERFLPKEEYIKEDNRFSPPRVEWLYLAIGDDNDIHECAQAECRAKKGNRFGFCYFQFDSKYDECKLVDLTIADDVSYAELNADLEEYGQAQVKRGIKIAKDLGFVPKMNINKKEIEEHLTRWGVYTYTKLLSEQIFEPLVVCDNKAITYAPFQTIAQYYISLGYSGIIYGSTVCPVGKNIVLFDKHMAYPVGIIEDYEIL</sequence>
<dbReference type="EMBL" id="SGJB01000002">
    <property type="protein sequence ID" value="TQQ85410.1"/>
    <property type="molecule type" value="Genomic_DNA"/>
</dbReference>
<evidence type="ECO:0000313" key="3">
    <source>
        <dbReference type="Proteomes" id="UP000317863"/>
    </source>
</evidence>
<keyword evidence="3" id="KW-1185">Reference proteome</keyword>
<dbReference type="Proteomes" id="UP000317863">
    <property type="component" value="Unassembled WGS sequence"/>
</dbReference>
<organism evidence="2 3">
    <name type="scientific">Peptacetobacter hominis</name>
    <dbReference type="NCBI Taxonomy" id="2743610"/>
    <lineage>
        <taxon>Bacteria</taxon>
        <taxon>Bacillati</taxon>
        <taxon>Bacillota</taxon>
        <taxon>Clostridia</taxon>
        <taxon>Peptostreptococcales</taxon>
        <taxon>Peptostreptococcaceae</taxon>
        <taxon>Peptacetobacter</taxon>
    </lineage>
</organism>
<dbReference type="AlphaFoldDB" id="A0A544QXN8"/>
<dbReference type="RefSeq" id="WP_142535114.1">
    <property type="nucleotide sequence ID" value="NZ_SGJB01000002.1"/>
</dbReference>
<name>A0A544QXN8_9FIRM</name>
<comment type="caution">
    <text evidence="2">The sequence shown here is derived from an EMBL/GenBank/DDBJ whole genome shotgun (WGS) entry which is preliminary data.</text>
</comment>
<dbReference type="InterPro" id="IPR014914">
    <property type="entry name" value="RES_dom"/>
</dbReference>
<proteinExistence type="predicted"/>
<evidence type="ECO:0000259" key="1">
    <source>
        <dbReference type="Pfam" id="PF08808"/>
    </source>
</evidence>
<protein>
    <submittedName>
        <fullName evidence="2">RES domain-containing protein</fullName>
    </submittedName>
</protein>
<accession>A0A544QXN8</accession>
<dbReference type="OrthoDB" id="1860485at2"/>
<dbReference type="Pfam" id="PF08808">
    <property type="entry name" value="RES"/>
    <property type="match status" value="1"/>
</dbReference>